<organism evidence="1 2">
    <name type="scientific">Choristoneura fumiferana</name>
    <name type="common">Spruce budworm moth</name>
    <name type="synonym">Archips fumiferana</name>
    <dbReference type="NCBI Taxonomy" id="7141"/>
    <lineage>
        <taxon>Eukaryota</taxon>
        <taxon>Metazoa</taxon>
        <taxon>Ecdysozoa</taxon>
        <taxon>Arthropoda</taxon>
        <taxon>Hexapoda</taxon>
        <taxon>Insecta</taxon>
        <taxon>Pterygota</taxon>
        <taxon>Neoptera</taxon>
        <taxon>Endopterygota</taxon>
        <taxon>Lepidoptera</taxon>
        <taxon>Glossata</taxon>
        <taxon>Ditrysia</taxon>
        <taxon>Tortricoidea</taxon>
        <taxon>Tortricidae</taxon>
        <taxon>Tortricinae</taxon>
        <taxon>Choristoneura</taxon>
    </lineage>
</organism>
<accession>A0ACC0KW71</accession>
<dbReference type="EMBL" id="CM046102">
    <property type="protein sequence ID" value="KAI8440560.1"/>
    <property type="molecule type" value="Genomic_DNA"/>
</dbReference>
<dbReference type="Proteomes" id="UP001064048">
    <property type="component" value="Chromosome 2"/>
</dbReference>
<sequence>MERRYKQGIGQQLDSNCPKYIGVEEVERGLYQEFGRRRLRRRNASVRNVKQYGLRSSIHLVGGHPVICHLSSCHRMLAEPRMVDFVVLNGKRARGSPDGKRSPPPINICNTKGIAGYTSTSATNDSPPRSPFAVATPLAFNLLNVNIDRKPYSLVLITKLRSANTLETEQYRKATKALLVLIPLLGITNLLVLCGPSDDSWFADAFDYTRALMLSTQGFTVALFYCFMNTEVRHAIRYHVERWKTGRAIAGGRRRGASCSKDWSPRSRTESIRTKLVL</sequence>
<protein>
    <submittedName>
        <fullName evidence="1">Uncharacterized protein</fullName>
    </submittedName>
</protein>
<evidence type="ECO:0000313" key="1">
    <source>
        <dbReference type="EMBL" id="KAI8440560.1"/>
    </source>
</evidence>
<evidence type="ECO:0000313" key="2">
    <source>
        <dbReference type="Proteomes" id="UP001064048"/>
    </source>
</evidence>
<name>A0ACC0KW71_CHOFU</name>
<reference evidence="1 2" key="1">
    <citation type="journal article" date="2022" name="Genome Biol. Evol.">
        <title>The Spruce Budworm Genome: Reconstructing the Evolutionary History of Antifreeze Proteins.</title>
        <authorList>
            <person name="Beliveau C."/>
            <person name="Gagne P."/>
            <person name="Picq S."/>
            <person name="Vernygora O."/>
            <person name="Keeling C.I."/>
            <person name="Pinkney K."/>
            <person name="Doucet D."/>
            <person name="Wen F."/>
            <person name="Johnston J.S."/>
            <person name="Maaroufi H."/>
            <person name="Boyle B."/>
            <person name="Laroche J."/>
            <person name="Dewar K."/>
            <person name="Juretic N."/>
            <person name="Blackburn G."/>
            <person name="Nisole A."/>
            <person name="Brunet B."/>
            <person name="Brandao M."/>
            <person name="Lumley L."/>
            <person name="Duan J."/>
            <person name="Quan G."/>
            <person name="Lucarotti C.J."/>
            <person name="Roe A.D."/>
            <person name="Sperling F.A.H."/>
            <person name="Levesque R.C."/>
            <person name="Cusson M."/>
        </authorList>
    </citation>
    <scope>NUCLEOTIDE SEQUENCE [LARGE SCALE GENOMIC DNA]</scope>
    <source>
        <strain evidence="1">Glfc:IPQL:Cfum</strain>
    </source>
</reference>
<proteinExistence type="predicted"/>
<comment type="caution">
    <text evidence="1">The sequence shown here is derived from an EMBL/GenBank/DDBJ whole genome shotgun (WGS) entry which is preliminary data.</text>
</comment>
<keyword evidence="2" id="KW-1185">Reference proteome</keyword>
<gene>
    <name evidence="1" type="ORF">MSG28_001802</name>
</gene>